<evidence type="ECO:0000256" key="12">
    <source>
        <dbReference type="ARBA" id="ARBA00023209"/>
    </source>
</evidence>
<dbReference type="PROSITE" id="PS00379">
    <property type="entry name" value="CDP_ALCOHOL_P_TRANSF"/>
    <property type="match status" value="1"/>
</dbReference>
<evidence type="ECO:0000313" key="17">
    <source>
        <dbReference type="EMBL" id="MDT7042345.1"/>
    </source>
</evidence>
<keyword evidence="13" id="KW-1208">Phospholipid metabolism</keyword>
<sequence length="204" mass="22272">MTTPKNTRVWDSAAGNREYSLSIILNIPNSLTILRILLIPVIVGFLVYGHVDYALWTLIFAAITDALDGSIARLANQKTEFGAYLDPLADKLLLMTLFITFSLLDLLPAWSVILVVSRDAILLTGTLLARLTDTAIDYAPSVLGKATTLFQLAYIILVLEFFSRQLNPALLDPLLYTMSILTVGSGLHYIVRSVNTMNAPSGGA</sequence>
<keyword evidence="6" id="KW-0444">Lipid biosynthesis</keyword>
<keyword evidence="18" id="KW-1185">Reference proteome</keyword>
<evidence type="ECO:0000256" key="2">
    <source>
        <dbReference type="ARBA" id="ARBA00005042"/>
    </source>
</evidence>
<keyword evidence="10" id="KW-0443">Lipid metabolism</keyword>
<dbReference type="InterPro" id="IPR050324">
    <property type="entry name" value="CDP-alcohol_PTase-I"/>
</dbReference>
<evidence type="ECO:0000256" key="15">
    <source>
        <dbReference type="RuleBase" id="RU003750"/>
    </source>
</evidence>
<keyword evidence="8 16" id="KW-0812">Transmembrane</keyword>
<evidence type="ECO:0000256" key="6">
    <source>
        <dbReference type="ARBA" id="ARBA00022516"/>
    </source>
</evidence>
<dbReference type="PANTHER" id="PTHR14269:SF11">
    <property type="entry name" value="CDP-DIACYLGLYCEROL--GLYCEROL-3-PHOSPHATE 3-PHOSPHATIDYLTRANSFERASE"/>
    <property type="match status" value="1"/>
</dbReference>
<evidence type="ECO:0000256" key="3">
    <source>
        <dbReference type="ARBA" id="ARBA00010441"/>
    </source>
</evidence>
<evidence type="ECO:0000256" key="8">
    <source>
        <dbReference type="ARBA" id="ARBA00022692"/>
    </source>
</evidence>
<dbReference type="InterPro" id="IPR000462">
    <property type="entry name" value="CDP-OH_P_trans"/>
</dbReference>
<evidence type="ECO:0000256" key="4">
    <source>
        <dbReference type="ARBA" id="ARBA00013170"/>
    </source>
</evidence>
<accession>A0ABU3K7H4</accession>
<evidence type="ECO:0000256" key="11">
    <source>
        <dbReference type="ARBA" id="ARBA00023136"/>
    </source>
</evidence>
<evidence type="ECO:0000256" key="9">
    <source>
        <dbReference type="ARBA" id="ARBA00022989"/>
    </source>
</evidence>
<dbReference type="Gene3D" id="1.20.120.1760">
    <property type="match status" value="1"/>
</dbReference>
<dbReference type="InterPro" id="IPR004570">
    <property type="entry name" value="Phosphatidylglycerol_P_synth"/>
</dbReference>
<dbReference type="InterPro" id="IPR043130">
    <property type="entry name" value="CDP-OH_PTrfase_TM_dom"/>
</dbReference>
<feature type="transmembrane region" description="Helical" evidence="16">
    <location>
        <begin position="138"/>
        <end position="162"/>
    </location>
</feature>
<keyword evidence="12" id="KW-0594">Phospholipid biosynthesis</keyword>
<dbReference type="EC" id="2.7.8.5" evidence="4"/>
<comment type="subcellular location">
    <subcellularLocation>
        <location evidence="1">Membrane</location>
        <topology evidence="1">Multi-pass membrane protein</topology>
    </subcellularLocation>
</comment>
<reference evidence="17 18" key="1">
    <citation type="journal article" date="2023" name="ISME J.">
        <title>Cultivation and genomic characterization of novel and ubiquitous marine nitrite-oxidizing bacteria from the Nitrospirales.</title>
        <authorList>
            <person name="Mueller A.J."/>
            <person name="Daebeler A."/>
            <person name="Herbold C.W."/>
            <person name="Kirkegaard R.H."/>
            <person name="Daims H."/>
        </authorList>
    </citation>
    <scope>NUCLEOTIDE SEQUENCE [LARGE SCALE GENOMIC DNA]</scope>
    <source>
        <strain evidence="17 18">EB</strain>
    </source>
</reference>
<dbReference type="PIRSF" id="PIRSF000847">
    <property type="entry name" value="Phos_ph_gly_syn"/>
    <property type="match status" value="1"/>
</dbReference>
<comment type="pathway">
    <text evidence="2">Phospholipid metabolism; phosphatidylglycerol biosynthesis; phosphatidylglycerol from CDP-diacylglycerol: step 1/2.</text>
</comment>
<dbReference type="RefSeq" id="WP_313832731.1">
    <property type="nucleotide sequence ID" value="NZ_JAQOUE010000001.1"/>
</dbReference>
<evidence type="ECO:0000256" key="7">
    <source>
        <dbReference type="ARBA" id="ARBA00022679"/>
    </source>
</evidence>
<feature type="transmembrane region" description="Helical" evidence="16">
    <location>
        <begin position="21"/>
        <end position="47"/>
    </location>
</feature>
<evidence type="ECO:0000256" key="14">
    <source>
        <dbReference type="ARBA" id="ARBA00048586"/>
    </source>
</evidence>
<evidence type="ECO:0000256" key="16">
    <source>
        <dbReference type="SAM" id="Phobius"/>
    </source>
</evidence>
<evidence type="ECO:0000256" key="1">
    <source>
        <dbReference type="ARBA" id="ARBA00004141"/>
    </source>
</evidence>
<dbReference type="Proteomes" id="UP001250932">
    <property type="component" value="Unassembled WGS sequence"/>
</dbReference>
<evidence type="ECO:0000256" key="13">
    <source>
        <dbReference type="ARBA" id="ARBA00023264"/>
    </source>
</evidence>
<name>A0ABU3K7H4_9BACT</name>
<keyword evidence="11 16" id="KW-0472">Membrane</keyword>
<evidence type="ECO:0000313" key="18">
    <source>
        <dbReference type="Proteomes" id="UP001250932"/>
    </source>
</evidence>
<feature type="transmembrane region" description="Helical" evidence="16">
    <location>
        <begin position="174"/>
        <end position="191"/>
    </location>
</feature>
<proteinExistence type="inferred from homology"/>
<keyword evidence="9 16" id="KW-1133">Transmembrane helix</keyword>
<comment type="similarity">
    <text evidence="3 15">Belongs to the CDP-alcohol phosphatidyltransferase class-I family.</text>
</comment>
<gene>
    <name evidence="17" type="ORF">PPG34_08275</name>
</gene>
<dbReference type="PANTHER" id="PTHR14269">
    <property type="entry name" value="CDP-DIACYLGLYCEROL--GLYCEROL-3-PHOSPHATE 3-PHOSPHATIDYLTRANSFERASE-RELATED"/>
    <property type="match status" value="1"/>
</dbReference>
<keyword evidence="7 15" id="KW-0808">Transferase</keyword>
<dbReference type="Pfam" id="PF01066">
    <property type="entry name" value="CDP-OH_P_transf"/>
    <property type="match status" value="1"/>
</dbReference>
<evidence type="ECO:0000256" key="5">
    <source>
        <dbReference type="ARBA" id="ARBA00014944"/>
    </source>
</evidence>
<comment type="caution">
    <text evidence="17">The sequence shown here is derived from an EMBL/GenBank/DDBJ whole genome shotgun (WGS) entry which is preliminary data.</text>
</comment>
<comment type="catalytic activity">
    <reaction evidence="14">
        <text>a CDP-1,2-diacyl-sn-glycerol + sn-glycerol 3-phosphate = a 1,2-diacyl-sn-glycero-3-phospho-(1'-sn-glycero-3'-phosphate) + CMP + H(+)</text>
        <dbReference type="Rhea" id="RHEA:12593"/>
        <dbReference type="ChEBI" id="CHEBI:15378"/>
        <dbReference type="ChEBI" id="CHEBI:57597"/>
        <dbReference type="ChEBI" id="CHEBI:58332"/>
        <dbReference type="ChEBI" id="CHEBI:60110"/>
        <dbReference type="ChEBI" id="CHEBI:60377"/>
        <dbReference type="EC" id="2.7.8.5"/>
    </reaction>
</comment>
<dbReference type="InterPro" id="IPR048254">
    <property type="entry name" value="CDP_ALCOHOL_P_TRANSF_CS"/>
</dbReference>
<organism evidence="17 18">
    <name type="scientific">Candidatus Nitronereus thalassa</name>
    <dbReference type="NCBI Taxonomy" id="3020898"/>
    <lineage>
        <taxon>Bacteria</taxon>
        <taxon>Pseudomonadati</taxon>
        <taxon>Nitrospirota</taxon>
        <taxon>Nitrospiria</taxon>
        <taxon>Nitrospirales</taxon>
        <taxon>Nitrospiraceae</taxon>
        <taxon>Candidatus Nitronereus</taxon>
    </lineage>
</organism>
<protein>
    <recommendedName>
        <fullName evidence="5">CDP-diacylglycerol--glycerol-3-phosphate 3-phosphatidyltransferase</fullName>
        <ecNumber evidence="4">2.7.8.5</ecNumber>
    </recommendedName>
</protein>
<dbReference type="EMBL" id="JAQOUE010000001">
    <property type="protein sequence ID" value="MDT7042345.1"/>
    <property type="molecule type" value="Genomic_DNA"/>
</dbReference>
<evidence type="ECO:0000256" key="10">
    <source>
        <dbReference type="ARBA" id="ARBA00023098"/>
    </source>
</evidence>
<feature type="transmembrane region" description="Helical" evidence="16">
    <location>
        <begin position="92"/>
        <end position="118"/>
    </location>
</feature>